<keyword evidence="5 15" id="KW-0808">Transferase</keyword>
<keyword evidence="10" id="KW-0943">RNA-mediated gene silencing</keyword>
<evidence type="ECO:0000313" key="15">
    <source>
        <dbReference type="EMBL" id="BDY30423.1"/>
    </source>
</evidence>
<evidence type="ECO:0000259" key="13">
    <source>
        <dbReference type="Pfam" id="PF08242"/>
    </source>
</evidence>
<dbReference type="CDD" id="cd02440">
    <property type="entry name" value="AdoMet_MTases"/>
    <property type="match status" value="1"/>
</dbReference>
<evidence type="ECO:0000256" key="10">
    <source>
        <dbReference type="ARBA" id="ARBA00023158"/>
    </source>
</evidence>
<evidence type="ECO:0000256" key="1">
    <source>
        <dbReference type="ARBA" id="ARBA00001946"/>
    </source>
</evidence>
<dbReference type="GO" id="GO:0090486">
    <property type="term" value="F:small RNA 2'-O-methyltransferase activity"/>
    <property type="evidence" value="ECO:0007669"/>
    <property type="project" value="UniProtKB-EC"/>
</dbReference>
<dbReference type="AlphaFoldDB" id="A0AAI8TT37"/>
<dbReference type="PANTHER" id="PTHR21404">
    <property type="entry name" value="HEN1"/>
    <property type="match status" value="1"/>
</dbReference>
<dbReference type="SUPFAM" id="SSF53335">
    <property type="entry name" value="S-adenosyl-L-methionine-dependent methyltransferases"/>
    <property type="match status" value="1"/>
</dbReference>
<evidence type="ECO:0000256" key="2">
    <source>
        <dbReference type="ARBA" id="ARBA00009026"/>
    </source>
</evidence>
<dbReference type="Proteomes" id="UP001241092">
    <property type="component" value="Chromosome"/>
</dbReference>
<sequence length="457" mass="50173">MFLTLSTTHRPATDLGYLLHKHPDRAQVFQIAGGTAHVFYPEAGEHRCTAALLCEIDPVNLVRGKHNTAFSLGQYVNDRPYAAGSMLAVAIGAVFRSAMKGVSAKPELAEGALPLEFHLPAVPGGESLVHKLFEPLGWAIETTALPLDPQFPHWGASDLVDLRLTGTHRLSDALKHLYVLLPVLDDAKHYWIGEDEVAKLLRAGDGWLGEHPERDLITRRYLRYRREYVNAALGRLADSDDTDGSALDNALTSARPFTEPLAVQRRRRVVELLAELGAHKVADLGCGGGALLRDLVGHPQFTEILGVDVSASALQAAARSFERTGERVQNRVTLRQSALTYADATLAGYDTAVLMEVVEHVDESRLAALEYAVFAVASPRSVIVTTPNAEYNVRYDTLPAGRFRHADHRFEWTRAQFREWADGVAARHGYTVRYEGVGPDDPELGPLTQAAVFEVIP</sequence>
<dbReference type="InterPro" id="IPR024740">
    <property type="entry name" value="Hen1_N"/>
</dbReference>
<comment type="similarity">
    <text evidence="2">Belongs to the methyltransferase superfamily. HEN1 family.</text>
</comment>
<evidence type="ECO:0000256" key="11">
    <source>
        <dbReference type="ARBA" id="ARBA00035025"/>
    </source>
</evidence>
<evidence type="ECO:0000256" key="7">
    <source>
        <dbReference type="ARBA" id="ARBA00022723"/>
    </source>
</evidence>
<feature type="domain" description="Hen1 N-terminal" evidence="14">
    <location>
        <begin position="1"/>
        <end position="237"/>
    </location>
</feature>
<keyword evidence="7" id="KW-0479">Metal-binding</keyword>
<dbReference type="PANTHER" id="PTHR21404:SF3">
    <property type="entry name" value="SMALL RNA 2'-O-METHYLTRANSFERASE"/>
    <property type="match status" value="1"/>
</dbReference>
<evidence type="ECO:0000256" key="6">
    <source>
        <dbReference type="ARBA" id="ARBA00022691"/>
    </source>
</evidence>
<evidence type="ECO:0000256" key="4">
    <source>
        <dbReference type="ARBA" id="ARBA00022603"/>
    </source>
</evidence>
<dbReference type="Gene3D" id="3.40.50.150">
    <property type="entry name" value="Vaccinia Virus protein VP39"/>
    <property type="match status" value="1"/>
</dbReference>
<name>A0AAI8TT37_MYCME</name>
<dbReference type="EC" id="2.1.1.386" evidence="11"/>
<keyword evidence="15" id="KW-0830">Ubiquinone</keyword>
<dbReference type="GO" id="GO:0003723">
    <property type="term" value="F:RNA binding"/>
    <property type="evidence" value="ECO:0007669"/>
    <property type="project" value="UniProtKB-KW"/>
</dbReference>
<dbReference type="InterPro" id="IPR029063">
    <property type="entry name" value="SAM-dependent_MTases_sf"/>
</dbReference>
<evidence type="ECO:0000256" key="5">
    <source>
        <dbReference type="ARBA" id="ARBA00022679"/>
    </source>
</evidence>
<dbReference type="EMBL" id="AP027452">
    <property type="protein sequence ID" value="BDY30423.1"/>
    <property type="molecule type" value="Genomic_DNA"/>
</dbReference>
<protein>
    <recommendedName>
        <fullName evidence="3">Small RNA 2'-O-methyltransferase</fullName>
        <ecNumber evidence="11">2.1.1.386</ecNumber>
    </recommendedName>
</protein>
<proteinExistence type="inferred from homology"/>
<dbReference type="InterPro" id="IPR024026">
    <property type="entry name" value="3'-RNA_MeTfrase_Hen1_bac"/>
</dbReference>
<dbReference type="InterPro" id="IPR038546">
    <property type="entry name" value="Hen1_N_sf"/>
</dbReference>
<keyword evidence="8" id="KW-0460">Magnesium</keyword>
<dbReference type="GO" id="GO:0031047">
    <property type="term" value="P:regulatory ncRNA-mediated gene silencing"/>
    <property type="evidence" value="ECO:0007669"/>
    <property type="project" value="UniProtKB-KW"/>
</dbReference>
<dbReference type="Pfam" id="PF12623">
    <property type="entry name" value="Hen1_L"/>
    <property type="match status" value="1"/>
</dbReference>
<evidence type="ECO:0000256" key="8">
    <source>
        <dbReference type="ARBA" id="ARBA00022842"/>
    </source>
</evidence>
<keyword evidence="4 15" id="KW-0489">Methyltransferase</keyword>
<keyword evidence="9" id="KW-0694">RNA-binding</keyword>
<organism evidence="15 16">
    <name type="scientific">Mycolicibacterium mageritense</name>
    <name type="common">Mycobacterium mageritense</name>
    <dbReference type="NCBI Taxonomy" id="53462"/>
    <lineage>
        <taxon>Bacteria</taxon>
        <taxon>Bacillati</taxon>
        <taxon>Actinomycetota</taxon>
        <taxon>Actinomycetes</taxon>
        <taxon>Mycobacteriales</taxon>
        <taxon>Mycobacteriaceae</taxon>
        <taxon>Mycolicibacterium</taxon>
    </lineage>
</organism>
<dbReference type="InterPro" id="IPR013217">
    <property type="entry name" value="Methyltransf_12"/>
</dbReference>
<dbReference type="InterPro" id="IPR026610">
    <property type="entry name" value="Hen1"/>
</dbReference>
<accession>A0AAI8TT37</accession>
<evidence type="ECO:0000313" key="16">
    <source>
        <dbReference type="Proteomes" id="UP001241092"/>
    </source>
</evidence>
<evidence type="ECO:0000259" key="14">
    <source>
        <dbReference type="Pfam" id="PF12623"/>
    </source>
</evidence>
<evidence type="ECO:0000256" key="9">
    <source>
        <dbReference type="ARBA" id="ARBA00022884"/>
    </source>
</evidence>
<feature type="domain" description="Methyltransferase type 12" evidence="13">
    <location>
        <begin position="283"/>
        <end position="371"/>
    </location>
</feature>
<dbReference type="Pfam" id="PF08242">
    <property type="entry name" value="Methyltransf_12"/>
    <property type="match status" value="1"/>
</dbReference>
<reference evidence="15" key="1">
    <citation type="submission" date="2023-03" db="EMBL/GenBank/DDBJ databases">
        <title>Draft genome sequence of a Mycolicibacterium mageritense strain H4_3_1 isolated from a hybrid biological-inorganic system reactor.</title>
        <authorList>
            <person name="Feng X."/>
            <person name="Kazama D."/>
            <person name="Sato K."/>
            <person name="Kobayashi H."/>
        </authorList>
    </citation>
    <scope>NUCLEOTIDE SEQUENCE</scope>
    <source>
        <strain evidence="15">H4_3_1</strain>
    </source>
</reference>
<evidence type="ECO:0000256" key="12">
    <source>
        <dbReference type="ARBA" id="ARBA00048418"/>
    </source>
</evidence>
<keyword evidence="6" id="KW-0949">S-adenosyl-L-methionine</keyword>
<dbReference type="RefSeq" id="WP_286211325.1">
    <property type="nucleotide sequence ID" value="NZ_AP027452.1"/>
</dbReference>
<dbReference type="GO" id="GO:0001510">
    <property type="term" value="P:RNA methylation"/>
    <property type="evidence" value="ECO:0007669"/>
    <property type="project" value="InterPro"/>
</dbReference>
<evidence type="ECO:0000256" key="3">
    <source>
        <dbReference type="ARBA" id="ARBA00021330"/>
    </source>
</evidence>
<dbReference type="NCBIfam" id="TIGR04074">
    <property type="entry name" value="bacter_Hen1"/>
    <property type="match status" value="1"/>
</dbReference>
<gene>
    <name evidence="15" type="primary">COQ3_3</name>
    <name evidence="15" type="ORF">hbim_04366</name>
</gene>
<dbReference type="Gene3D" id="3.30.1610.20">
    <property type="entry name" value="Hen1, N-terminal domain"/>
    <property type="match status" value="1"/>
</dbReference>
<comment type="cofactor">
    <cofactor evidence="1">
        <name>Mg(2+)</name>
        <dbReference type="ChEBI" id="CHEBI:18420"/>
    </cofactor>
</comment>
<comment type="catalytic activity">
    <reaction evidence="12">
        <text>small RNA 3'-end nucleotide + S-adenosyl-L-methionine = small RNA 3'-end 2'-O-methylnucleotide + S-adenosyl-L-homocysteine + H(+)</text>
        <dbReference type="Rhea" id="RHEA:37887"/>
        <dbReference type="Rhea" id="RHEA-COMP:10415"/>
        <dbReference type="Rhea" id="RHEA-COMP:10416"/>
        <dbReference type="ChEBI" id="CHEBI:15378"/>
        <dbReference type="ChEBI" id="CHEBI:57856"/>
        <dbReference type="ChEBI" id="CHEBI:59789"/>
        <dbReference type="ChEBI" id="CHEBI:74896"/>
        <dbReference type="ChEBI" id="CHEBI:74898"/>
        <dbReference type="EC" id="2.1.1.386"/>
    </reaction>
</comment>
<dbReference type="GO" id="GO:0046872">
    <property type="term" value="F:metal ion binding"/>
    <property type="evidence" value="ECO:0007669"/>
    <property type="project" value="UniProtKB-KW"/>
</dbReference>